<evidence type="ECO:0000313" key="1">
    <source>
        <dbReference type="EMBL" id="KAF0675472.1"/>
    </source>
</evidence>
<proteinExistence type="predicted"/>
<evidence type="ECO:0000313" key="2">
    <source>
        <dbReference type="Proteomes" id="UP000698242"/>
    </source>
</evidence>
<protein>
    <submittedName>
        <fullName evidence="1">Precorrin-2 dehydrogenase</fullName>
    </submittedName>
</protein>
<name>A0A921NPJ1_9RHOB</name>
<organism evidence="1 2">
    <name type="scientific">Profundibacterium mesophilum KAUST100406-0324</name>
    <dbReference type="NCBI Taxonomy" id="1037889"/>
    <lineage>
        <taxon>Bacteria</taxon>
        <taxon>Pseudomonadati</taxon>
        <taxon>Pseudomonadota</taxon>
        <taxon>Alphaproteobacteria</taxon>
        <taxon>Rhodobacterales</taxon>
        <taxon>Roseobacteraceae</taxon>
        <taxon>Profundibacterium</taxon>
    </lineage>
</organism>
<gene>
    <name evidence="1" type="ORF">PMES_02102</name>
</gene>
<dbReference type="RefSeq" id="WP_159965627.1">
    <property type="nucleotide sequence ID" value="NZ_APKE01000025.1"/>
</dbReference>
<dbReference type="Proteomes" id="UP000698242">
    <property type="component" value="Unassembled WGS sequence"/>
</dbReference>
<dbReference type="InterPro" id="IPR036388">
    <property type="entry name" value="WH-like_DNA-bd_sf"/>
</dbReference>
<dbReference type="InterPro" id="IPR036390">
    <property type="entry name" value="WH_DNA-bd_sf"/>
</dbReference>
<dbReference type="OrthoDB" id="7876814at2"/>
<reference evidence="1" key="1">
    <citation type="submission" date="2013-03" db="EMBL/GenBank/DDBJ databases">
        <title>Genome Sequence of the Profundibacterium mesophilum strain KAUST100406-0324T from Red Sea, a novel genus in the family Rhodobacteraceae.</title>
        <authorList>
            <person name="Essack M."/>
            <person name="Alam I."/>
            <person name="Lafi F."/>
            <person name="Alawi W."/>
            <person name="Kamanu F."/>
            <person name="Al-Suwailem A."/>
            <person name="Lee O.O."/>
            <person name="Xu Y."/>
            <person name="Bajic V."/>
            <person name="Qian P.-Y."/>
            <person name="Archer J."/>
        </authorList>
    </citation>
    <scope>NUCLEOTIDE SEQUENCE</scope>
    <source>
        <strain evidence="1">KAUST100406-0324</strain>
    </source>
</reference>
<accession>A0A921NPJ1</accession>
<sequence length="128" mass="14801">MKQLRLGRVSEDTIRNALLYIRAECLRDGAPGLAEVDELLRLRGHEVAHVPVKTERLFKRGKLRIAVLAALRDGPKTGPQIAAHIAEAEGLPYRTVYKRLYQCLHTLKESETVSREKDRMRRYVWKIR</sequence>
<dbReference type="Gene3D" id="1.10.10.10">
    <property type="entry name" value="Winged helix-like DNA-binding domain superfamily/Winged helix DNA-binding domain"/>
    <property type="match status" value="1"/>
</dbReference>
<dbReference type="SUPFAM" id="SSF46785">
    <property type="entry name" value="Winged helix' DNA-binding domain"/>
    <property type="match status" value="1"/>
</dbReference>
<comment type="caution">
    <text evidence="1">The sequence shown here is derived from an EMBL/GenBank/DDBJ whole genome shotgun (WGS) entry which is preliminary data.</text>
</comment>
<keyword evidence="2" id="KW-1185">Reference proteome</keyword>
<dbReference type="AlphaFoldDB" id="A0A921NPJ1"/>
<dbReference type="EMBL" id="APKE01000025">
    <property type="protein sequence ID" value="KAF0675472.1"/>
    <property type="molecule type" value="Genomic_DNA"/>
</dbReference>